<protein>
    <submittedName>
        <fullName evidence="2">Uncharacterized protein</fullName>
    </submittedName>
</protein>
<sequence length="817" mass="90758">MEVVPLSTSPTLTNPDMILPFKENDELSLAGRWTENLNDNQYSGGFALSDSSAMSLRTSFMYGNGTMLSDIGEVTEVEGTPGGKFSDLTEKRALKLPTNDVAYRLGQTTGKDALTRRFKSERHQRNISLDSTSTEISREQSAEMFKDLTDTASVDDSVFLGDDEESVADSDEEMVSYQSQISNEYGLPSLALSRKAEQILLSAKKRLHTMEDNLNRARISVPIRPNTSHSGHSSSSYSLSNPSPSPDSFQNPRVVDSMSWKLRAKYDMTGERSIKNEDSREKLSFTKVPSKANSSIDSSSRSIVKSSSFTSTSAHELDGWQGIPRPLRSLAVKTASRTDSPSRNSEIPGSDTDRTVRKSTSGEELNHNLESKDFPRSASSLQMRDLQTQMQGLKGRLSILRDRTRDDTMRRRSLQSLKNSDSGAIADKWYAMDKNFPSQRSSSLKSQSCDSANQSPVESGEDTTTRGSRSNLSRSSLRNSFDGIEDYQEPEANEANQKEPSDITEDNSAQVTEVEIDSPNQTVIKEKDEDDDCDESNSSIYHDTMVSHEDREDAFDYEHFFLHSAMGTISQERRESVSSQDSAETARCYSPQKRKWPSKSRKSQPYRRSASTESISTLESFSTANEVVFSPSSSLGDTGDYSTEWSTQTQAQRDLTSLNSTFDHENTRPNFSKTGSPFTPGYGDKCNQYLSRRSSIESFDSVVTFKSSHSTKNFPPLKNSDIASPNSHPIDQVSSLAPSQLVSEANINRPQKATKPCQESPVDMLAIDDQVLVKRLVVSLGKCVLGLQEARTSIDIRLWRRRLDAARRVLDGVEGAV</sequence>
<feature type="compositionally biased region" description="Basic and acidic residues" evidence="1">
    <location>
        <begin position="351"/>
        <end position="375"/>
    </location>
</feature>
<evidence type="ECO:0000313" key="3">
    <source>
        <dbReference type="Proteomes" id="UP000015441"/>
    </source>
</evidence>
<comment type="caution">
    <text evidence="2">The sequence shown here is derived from an EMBL/GenBank/DDBJ whole genome shotgun (WGS) entry which is preliminary data.</text>
</comment>
<feature type="compositionally biased region" description="Low complexity" evidence="1">
    <location>
        <begin position="468"/>
        <end position="480"/>
    </location>
</feature>
<feature type="compositionally biased region" description="Acidic residues" evidence="1">
    <location>
        <begin position="483"/>
        <end position="492"/>
    </location>
</feature>
<evidence type="ECO:0000256" key="1">
    <source>
        <dbReference type="SAM" id="MobiDB-lite"/>
    </source>
</evidence>
<organism evidence="2 3">
    <name type="scientific">Blumeria graminis f. sp. hordei (strain DH14)</name>
    <name type="common">Barley powdery mildew</name>
    <name type="synonym">Oidium monilioides f. sp. hordei</name>
    <dbReference type="NCBI Taxonomy" id="546991"/>
    <lineage>
        <taxon>Eukaryota</taxon>
        <taxon>Fungi</taxon>
        <taxon>Dikarya</taxon>
        <taxon>Ascomycota</taxon>
        <taxon>Pezizomycotina</taxon>
        <taxon>Leotiomycetes</taxon>
        <taxon>Erysiphales</taxon>
        <taxon>Erysiphaceae</taxon>
        <taxon>Blumeria</taxon>
        <taxon>Blumeria hordei</taxon>
    </lineage>
</organism>
<feature type="region of interest" description="Disordered" evidence="1">
    <location>
        <begin position="218"/>
        <end position="254"/>
    </location>
</feature>
<feature type="compositionally biased region" description="Polar residues" evidence="1">
    <location>
        <begin position="335"/>
        <end position="347"/>
    </location>
</feature>
<keyword evidence="3" id="KW-1185">Reference proteome</keyword>
<feature type="compositionally biased region" description="Low complexity" evidence="1">
    <location>
        <begin position="228"/>
        <end position="248"/>
    </location>
</feature>
<evidence type="ECO:0000313" key="2">
    <source>
        <dbReference type="EMBL" id="CCU81634.1"/>
    </source>
</evidence>
<name>N1JFK4_BLUG1</name>
<dbReference type="eggNOG" id="ENOG502SDRZ">
    <property type="taxonomic scope" value="Eukaryota"/>
</dbReference>
<gene>
    <name evidence="2" type="ORF">BGHDH14_bgh06042</name>
</gene>
<dbReference type="OrthoDB" id="3438840at2759"/>
<proteinExistence type="predicted"/>
<feature type="compositionally biased region" description="Basic and acidic residues" evidence="1">
    <location>
        <begin position="399"/>
        <end position="410"/>
    </location>
</feature>
<feature type="compositionally biased region" description="Basic residues" evidence="1">
    <location>
        <begin position="592"/>
        <end position="605"/>
    </location>
</feature>
<feature type="region of interest" description="Disordered" evidence="1">
    <location>
        <begin position="571"/>
        <end position="617"/>
    </location>
</feature>
<reference evidence="2 3" key="1">
    <citation type="journal article" date="2010" name="Science">
        <title>Genome expansion and gene loss in powdery mildew fungi reveal tradeoffs in extreme parasitism.</title>
        <authorList>
            <person name="Spanu P.D."/>
            <person name="Abbott J.C."/>
            <person name="Amselem J."/>
            <person name="Burgis T.A."/>
            <person name="Soanes D.M."/>
            <person name="Stueber K."/>
            <person name="Ver Loren van Themaat E."/>
            <person name="Brown J.K.M."/>
            <person name="Butcher S.A."/>
            <person name="Gurr S.J."/>
            <person name="Lebrun M.-H."/>
            <person name="Ridout C.J."/>
            <person name="Schulze-Lefert P."/>
            <person name="Talbot N.J."/>
            <person name="Ahmadinejad N."/>
            <person name="Ametz C."/>
            <person name="Barton G.R."/>
            <person name="Benjdia M."/>
            <person name="Bidzinski P."/>
            <person name="Bindschedler L.V."/>
            <person name="Both M."/>
            <person name="Brewer M.T."/>
            <person name="Cadle-Davidson L."/>
            <person name="Cadle-Davidson M.M."/>
            <person name="Collemare J."/>
            <person name="Cramer R."/>
            <person name="Frenkel O."/>
            <person name="Godfrey D."/>
            <person name="Harriman J."/>
            <person name="Hoede C."/>
            <person name="King B.C."/>
            <person name="Klages S."/>
            <person name="Kleemann J."/>
            <person name="Knoll D."/>
            <person name="Koti P.S."/>
            <person name="Kreplak J."/>
            <person name="Lopez-Ruiz F.J."/>
            <person name="Lu X."/>
            <person name="Maekawa T."/>
            <person name="Mahanil S."/>
            <person name="Micali C."/>
            <person name="Milgroom M.G."/>
            <person name="Montana G."/>
            <person name="Noir S."/>
            <person name="O'Connell R.J."/>
            <person name="Oberhaensli S."/>
            <person name="Parlange F."/>
            <person name="Pedersen C."/>
            <person name="Quesneville H."/>
            <person name="Reinhardt R."/>
            <person name="Rott M."/>
            <person name="Sacristan S."/>
            <person name="Schmidt S.M."/>
            <person name="Schoen M."/>
            <person name="Skamnioti P."/>
            <person name="Sommer H."/>
            <person name="Stephens A."/>
            <person name="Takahara H."/>
            <person name="Thordal-Christensen H."/>
            <person name="Vigouroux M."/>
            <person name="Wessling R."/>
            <person name="Wicker T."/>
            <person name="Panstruga R."/>
        </authorList>
    </citation>
    <scope>NUCLEOTIDE SEQUENCE [LARGE SCALE GENOMIC DNA]</scope>
    <source>
        <strain evidence="2">DH14</strain>
    </source>
</reference>
<feature type="region of interest" description="Disordered" evidence="1">
    <location>
        <begin position="271"/>
        <end position="419"/>
    </location>
</feature>
<dbReference type="EMBL" id="CAUH01005316">
    <property type="protein sequence ID" value="CCU81634.1"/>
    <property type="molecule type" value="Genomic_DNA"/>
</dbReference>
<feature type="compositionally biased region" description="Basic and acidic residues" evidence="1">
    <location>
        <begin position="271"/>
        <end position="284"/>
    </location>
</feature>
<feature type="region of interest" description="Disordered" evidence="1">
    <location>
        <begin position="437"/>
        <end position="539"/>
    </location>
</feature>
<feature type="compositionally biased region" description="Polar residues" evidence="1">
    <location>
        <begin position="377"/>
        <end position="391"/>
    </location>
</feature>
<dbReference type="Proteomes" id="UP000015441">
    <property type="component" value="Unassembled WGS sequence"/>
</dbReference>
<feature type="compositionally biased region" description="Low complexity" evidence="1">
    <location>
        <begin position="438"/>
        <end position="451"/>
    </location>
</feature>
<dbReference type="STRING" id="546991.N1JFK4"/>
<feature type="region of interest" description="Disordered" evidence="1">
    <location>
        <begin position="707"/>
        <end position="728"/>
    </location>
</feature>
<feature type="compositionally biased region" description="Low complexity" evidence="1">
    <location>
        <begin position="290"/>
        <end position="314"/>
    </location>
</feature>
<dbReference type="InParanoid" id="N1JFK4"/>
<accession>N1JFK4</accession>
<dbReference type="AlphaFoldDB" id="N1JFK4"/>
<dbReference type="HOGENOM" id="CLU_008005_0_0_1"/>